<organism evidence="1 2">
    <name type="scientific">Ancylostoma ceylanicum</name>
    <dbReference type="NCBI Taxonomy" id="53326"/>
    <lineage>
        <taxon>Eukaryota</taxon>
        <taxon>Metazoa</taxon>
        <taxon>Ecdysozoa</taxon>
        <taxon>Nematoda</taxon>
        <taxon>Chromadorea</taxon>
        <taxon>Rhabditida</taxon>
        <taxon>Rhabditina</taxon>
        <taxon>Rhabditomorpha</taxon>
        <taxon>Strongyloidea</taxon>
        <taxon>Ancylostomatidae</taxon>
        <taxon>Ancylostomatinae</taxon>
        <taxon>Ancylostoma</taxon>
    </lineage>
</organism>
<proteinExistence type="predicted"/>
<accession>A0A016WH68</accession>
<keyword evidence="2" id="KW-1185">Reference proteome</keyword>
<dbReference type="EMBL" id="JARK01000273">
    <property type="protein sequence ID" value="EYC39149.1"/>
    <property type="molecule type" value="Genomic_DNA"/>
</dbReference>
<evidence type="ECO:0000313" key="1">
    <source>
        <dbReference type="EMBL" id="EYC39149.1"/>
    </source>
</evidence>
<dbReference type="AlphaFoldDB" id="A0A016WH68"/>
<dbReference type="Proteomes" id="UP000024635">
    <property type="component" value="Unassembled WGS sequence"/>
</dbReference>
<gene>
    <name evidence="1" type="primary">Acey_s0673.g1401</name>
    <name evidence="1" type="ORF">Y032_0673g1401</name>
</gene>
<evidence type="ECO:0008006" key="3">
    <source>
        <dbReference type="Google" id="ProtNLM"/>
    </source>
</evidence>
<protein>
    <recommendedName>
        <fullName evidence="3">Reverse transcriptase domain-containing protein</fullName>
    </recommendedName>
</protein>
<name>A0A016WH68_9BILA</name>
<sequence length="90" mass="10234">MGIRIASLFAIIYLDHIEKALLTKGTIFYKRFIDDVFVIGSTYAELRTTLANLKSKDMNITFTVEEPGRDGFLPFLNTKVRICNGTTDIR</sequence>
<evidence type="ECO:0000313" key="2">
    <source>
        <dbReference type="Proteomes" id="UP000024635"/>
    </source>
</evidence>
<comment type="caution">
    <text evidence="1">The sequence shown here is derived from an EMBL/GenBank/DDBJ whole genome shotgun (WGS) entry which is preliminary data.</text>
</comment>
<reference evidence="2" key="1">
    <citation type="journal article" date="2015" name="Nat. Genet.">
        <title>The genome and transcriptome of the zoonotic hookworm Ancylostoma ceylanicum identify infection-specific gene families.</title>
        <authorList>
            <person name="Schwarz E.M."/>
            <person name="Hu Y."/>
            <person name="Antoshechkin I."/>
            <person name="Miller M.M."/>
            <person name="Sternberg P.W."/>
            <person name="Aroian R.V."/>
        </authorList>
    </citation>
    <scope>NUCLEOTIDE SEQUENCE</scope>
    <source>
        <strain evidence="2">HY135</strain>
    </source>
</reference>
<dbReference type="OrthoDB" id="10053630at2759"/>